<dbReference type="PROSITE" id="PS00198">
    <property type="entry name" value="4FE4S_FER_1"/>
    <property type="match status" value="1"/>
</dbReference>
<dbReference type="InterPro" id="IPR017900">
    <property type="entry name" value="4Fe4S_Fe_S_CS"/>
</dbReference>
<dbReference type="PANTHER" id="PTHR24960">
    <property type="entry name" value="PHOTOSYSTEM I IRON-SULFUR CENTER-RELATED"/>
    <property type="match status" value="1"/>
</dbReference>
<dbReference type="AlphaFoldDB" id="A0A2P5PA77"/>
<evidence type="ECO:0000259" key="6">
    <source>
        <dbReference type="PROSITE" id="PS51379"/>
    </source>
</evidence>
<keyword evidence="8" id="KW-1185">Reference proteome</keyword>
<keyword evidence="3" id="KW-0479">Metal-binding</keyword>
<evidence type="ECO:0000313" key="7">
    <source>
        <dbReference type="EMBL" id="PPD59209.1"/>
    </source>
</evidence>
<comment type="caution">
    <text evidence="7">The sequence shown here is derived from an EMBL/GenBank/DDBJ whole genome shotgun (WGS) entry which is preliminary data.</text>
</comment>
<feature type="domain" description="4Fe-4S ferredoxin-type" evidence="6">
    <location>
        <begin position="242"/>
        <end position="271"/>
    </location>
</feature>
<accession>A0A2P5PA77</accession>
<sequence length="281" mass="31856">MCEFCHQHGEGKRWYLQARNYSEDLMSDIQRREFIVDFIKHPERSANGIEKLGKLKTLPGFVQSVVNPYVTNRQMKTHFGQVVPIEECEKIFDSLGSIVRIACYCRHSTLGKEHRYCYCLSMAPNGGMMADLIRQVDVSYLTGPDTSGLEVLTKQQAITSLRQHEKEGLCHTVWTFVTPFIGAICNCDRTDCLAMRATVGYGFPIMFRSEFIAEIKPSRCTGCRRCMQVCQFGAISYSAGERKSRIDLTRCYGCGICRSSCENDAIVLQSRALHPVASKLW</sequence>
<dbReference type="GO" id="GO:0051539">
    <property type="term" value="F:4 iron, 4 sulfur cluster binding"/>
    <property type="evidence" value="ECO:0007669"/>
    <property type="project" value="UniProtKB-KW"/>
</dbReference>
<evidence type="ECO:0000256" key="2">
    <source>
        <dbReference type="ARBA" id="ARBA00022485"/>
    </source>
</evidence>
<dbReference type="Gene3D" id="3.30.70.20">
    <property type="match status" value="1"/>
</dbReference>
<dbReference type="OrthoDB" id="9794954at2"/>
<keyword evidence="4" id="KW-0408">Iron</keyword>
<dbReference type="PANTHER" id="PTHR24960:SF79">
    <property type="entry name" value="PHOTOSYSTEM I IRON-SULFUR CENTER"/>
    <property type="match status" value="1"/>
</dbReference>
<dbReference type="GO" id="GO:0046872">
    <property type="term" value="F:metal ion binding"/>
    <property type="evidence" value="ECO:0007669"/>
    <property type="project" value="UniProtKB-KW"/>
</dbReference>
<evidence type="ECO:0000256" key="1">
    <source>
        <dbReference type="ARBA" id="ARBA00001966"/>
    </source>
</evidence>
<proteinExistence type="predicted"/>
<comment type="cofactor">
    <cofactor evidence="1">
        <name>[4Fe-4S] cluster</name>
        <dbReference type="ChEBI" id="CHEBI:49883"/>
    </cofactor>
</comment>
<dbReference type="SUPFAM" id="SSF54862">
    <property type="entry name" value="4Fe-4S ferredoxins"/>
    <property type="match status" value="1"/>
</dbReference>
<name>A0A2P5PA77_9CHLR</name>
<feature type="domain" description="4Fe-4S ferredoxin-type" evidence="6">
    <location>
        <begin position="211"/>
        <end position="240"/>
    </location>
</feature>
<keyword evidence="2" id="KW-0004">4Fe-4S</keyword>
<protein>
    <submittedName>
        <fullName evidence="7">4Fe-4S dicluster domain-containing protein</fullName>
    </submittedName>
</protein>
<dbReference type="RefSeq" id="WP_102331443.1">
    <property type="nucleotide sequence ID" value="NZ_CP058566.2"/>
</dbReference>
<dbReference type="InterPro" id="IPR050157">
    <property type="entry name" value="PSI_iron-sulfur_center"/>
</dbReference>
<evidence type="ECO:0000256" key="3">
    <source>
        <dbReference type="ARBA" id="ARBA00022723"/>
    </source>
</evidence>
<dbReference type="EMBL" id="JQAN02000001">
    <property type="protein sequence ID" value="PPD59209.1"/>
    <property type="molecule type" value="Genomic_DNA"/>
</dbReference>
<reference evidence="7 8" key="1">
    <citation type="journal article" date="2017" name="ISME J.">
        <title>Grape pomace compost harbors organohalide-respiring Dehalogenimonas species with novel reductive dehalogenase genes.</title>
        <authorList>
            <person name="Yang Y."/>
            <person name="Higgins S.A."/>
            <person name="Yan J."/>
            <person name="Simsir B."/>
            <person name="Chourey K."/>
            <person name="Iyer R."/>
            <person name="Hettich R.L."/>
            <person name="Baldwin B."/>
            <person name="Ogles D.M."/>
            <person name="Loffler F.E."/>
        </authorList>
    </citation>
    <scope>NUCLEOTIDE SEQUENCE [LARGE SCALE GENOMIC DNA]</scope>
    <source>
        <strain evidence="7 8">GP</strain>
    </source>
</reference>
<dbReference type="InterPro" id="IPR017896">
    <property type="entry name" value="4Fe4S_Fe-S-bd"/>
</dbReference>
<dbReference type="Pfam" id="PF13187">
    <property type="entry name" value="Fer4_9"/>
    <property type="match status" value="1"/>
</dbReference>
<evidence type="ECO:0000256" key="4">
    <source>
        <dbReference type="ARBA" id="ARBA00023004"/>
    </source>
</evidence>
<keyword evidence="5" id="KW-0411">Iron-sulfur</keyword>
<gene>
    <name evidence="7" type="ORF">JP09_000595</name>
</gene>
<organism evidence="7 8">
    <name type="scientific">Dehalogenimonas etheniformans</name>
    <dbReference type="NCBI Taxonomy" id="1536648"/>
    <lineage>
        <taxon>Bacteria</taxon>
        <taxon>Bacillati</taxon>
        <taxon>Chloroflexota</taxon>
        <taxon>Dehalococcoidia</taxon>
        <taxon>Dehalococcoidales</taxon>
        <taxon>Dehalococcoidaceae</taxon>
        <taxon>Dehalogenimonas</taxon>
    </lineage>
</organism>
<evidence type="ECO:0000313" key="8">
    <source>
        <dbReference type="Proteomes" id="UP000235653"/>
    </source>
</evidence>
<evidence type="ECO:0000256" key="5">
    <source>
        <dbReference type="ARBA" id="ARBA00023014"/>
    </source>
</evidence>
<dbReference type="PROSITE" id="PS51379">
    <property type="entry name" value="4FE4S_FER_2"/>
    <property type="match status" value="2"/>
</dbReference>
<dbReference type="Proteomes" id="UP000235653">
    <property type="component" value="Unassembled WGS sequence"/>
</dbReference>